<gene>
    <name evidence="2" type="ORF">TNIN_271431</name>
</gene>
<dbReference type="EMBL" id="BMAV01018404">
    <property type="protein sequence ID" value="GFY70781.1"/>
    <property type="molecule type" value="Genomic_DNA"/>
</dbReference>
<organism evidence="2 3">
    <name type="scientific">Trichonephila inaurata madagascariensis</name>
    <dbReference type="NCBI Taxonomy" id="2747483"/>
    <lineage>
        <taxon>Eukaryota</taxon>
        <taxon>Metazoa</taxon>
        <taxon>Ecdysozoa</taxon>
        <taxon>Arthropoda</taxon>
        <taxon>Chelicerata</taxon>
        <taxon>Arachnida</taxon>
        <taxon>Araneae</taxon>
        <taxon>Araneomorphae</taxon>
        <taxon>Entelegynae</taxon>
        <taxon>Araneoidea</taxon>
        <taxon>Nephilidae</taxon>
        <taxon>Trichonephila</taxon>
        <taxon>Trichonephila inaurata</taxon>
    </lineage>
</organism>
<evidence type="ECO:0000313" key="3">
    <source>
        <dbReference type="Proteomes" id="UP000886998"/>
    </source>
</evidence>
<dbReference type="Proteomes" id="UP000886998">
    <property type="component" value="Unassembled WGS sequence"/>
</dbReference>
<comment type="caution">
    <text evidence="2">The sequence shown here is derived from an EMBL/GenBank/DDBJ whole genome shotgun (WGS) entry which is preliminary data.</text>
</comment>
<evidence type="ECO:0000256" key="1">
    <source>
        <dbReference type="SAM" id="MobiDB-lite"/>
    </source>
</evidence>
<proteinExistence type="predicted"/>
<sequence length="85" mass="9601">MQWTRKKKPGKPSRFEFFPLEERRMDAFFNLQAERSARPPPRGDTLGKDSMCEGGGEGSHTKHHYGKYGFCPRKGEGGTGKNKIA</sequence>
<keyword evidence="3" id="KW-1185">Reference proteome</keyword>
<protein>
    <submittedName>
        <fullName evidence="2">Uncharacterized protein</fullName>
    </submittedName>
</protein>
<accession>A0A8X6YDA6</accession>
<evidence type="ECO:0000313" key="2">
    <source>
        <dbReference type="EMBL" id="GFY70781.1"/>
    </source>
</evidence>
<reference evidence="2" key="1">
    <citation type="submission" date="2020-08" db="EMBL/GenBank/DDBJ databases">
        <title>Multicomponent nature underlies the extraordinary mechanical properties of spider dragline silk.</title>
        <authorList>
            <person name="Kono N."/>
            <person name="Nakamura H."/>
            <person name="Mori M."/>
            <person name="Yoshida Y."/>
            <person name="Ohtoshi R."/>
            <person name="Malay A.D."/>
            <person name="Moran D.A.P."/>
            <person name="Tomita M."/>
            <person name="Numata K."/>
            <person name="Arakawa K."/>
        </authorList>
    </citation>
    <scope>NUCLEOTIDE SEQUENCE</scope>
</reference>
<feature type="region of interest" description="Disordered" evidence="1">
    <location>
        <begin position="30"/>
        <end position="85"/>
    </location>
</feature>
<name>A0A8X6YDA6_9ARAC</name>
<dbReference type="AlphaFoldDB" id="A0A8X6YDA6"/>